<dbReference type="RefSeq" id="WP_014126423.1">
    <property type="nucleotide sequence ID" value="NC_016070.1"/>
</dbReference>
<dbReference type="PATRIC" id="fig|768679.9.peg.515"/>
<evidence type="ECO:0000313" key="2">
    <source>
        <dbReference type="EMBL" id="CCC81166.1"/>
    </source>
</evidence>
<dbReference type="KEGG" id="ttn:TTX_0500"/>
<dbReference type="GeneID" id="11263501"/>
<name>G4RNM2_THETK</name>
<sequence length="116" mass="12760">MDPLLAALAGGFTALLPALVALYFGAQIDYIRGAGLIASFVAGFALGVLAQLWPLFHLRFTYLLSLFLLALSIGFSWWGMYKRWWPAYVFAAAAWLYLTALLGLAKLLGLPDPFIF</sequence>
<proteinExistence type="predicted"/>
<keyword evidence="1" id="KW-0812">Transmembrane</keyword>
<dbReference type="AlphaFoldDB" id="G4RNM2"/>
<feature type="transmembrane region" description="Helical" evidence="1">
    <location>
        <begin position="60"/>
        <end position="79"/>
    </location>
</feature>
<feature type="transmembrane region" description="Helical" evidence="1">
    <location>
        <begin position="31"/>
        <end position="53"/>
    </location>
</feature>
<accession>G4RNM2</accession>
<dbReference type="OrthoDB" id="384225at2157"/>
<protein>
    <submittedName>
        <fullName evidence="2">Uncharacterized protein</fullName>
    </submittedName>
</protein>
<dbReference type="STRING" id="768679.TTX_0500"/>
<evidence type="ECO:0000313" key="3">
    <source>
        <dbReference type="Proteomes" id="UP000002654"/>
    </source>
</evidence>
<keyword evidence="1" id="KW-1133">Transmembrane helix</keyword>
<feature type="transmembrane region" description="Helical" evidence="1">
    <location>
        <begin position="85"/>
        <end position="108"/>
    </location>
</feature>
<evidence type="ECO:0000256" key="1">
    <source>
        <dbReference type="SAM" id="Phobius"/>
    </source>
</evidence>
<keyword evidence="3" id="KW-1185">Reference proteome</keyword>
<dbReference type="EMBL" id="FN869859">
    <property type="protein sequence ID" value="CCC81166.1"/>
    <property type="molecule type" value="Genomic_DNA"/>
</dbReference>
<dbReference type="PaxDb" id="768679-TTX_0500"/>
<gene>
    <name evidence="2" type="ordered locus">TTX_0500</name>
</gene>
<organism evidence="2 3">
    <name type="scientific">Thermoproteus tenax (strain ATCC 35583 / DSM 2078 / JCM 9277 / NBRC 100435 / Kra 1)</name>
    <dbReference type="NCBI Taxonomy" id="768679"/>
    <lineage>
        <taxon>Archaea</taxon>
        <taxon>Thermoproteota</taxon>
        <taxon>Thermoprotei</taxon>
        <taxon>Thermoproteales</taxon>
        <taxon>Thermoproteaceae</taxon>
        <taxon>Thermoproteus</taxon>
    </lineage>
</organism>
<keyword evidence="1" id="KW-0472">Membrane</keyword>
<dbReference type="eggNOG" id="arCOG07038">
    <property type="taxonomic scope" value="Archaea"/>
</dbReference>
<reference evidence="2 3" key="1">
    <citation type="journal article" date="2011" name="PLoS ONE">
        <title>The complete genome sequence of Thermoproteus tenax: a physiologically versatile member of the Crenarchaeota.</title>
        <authorList>
            <person name="Siebers B."/>
            <person name="Zaparty M."/>
            <person name="Raddatz G."/>
            <person name="Tjaden B."/>
            <person name="Albers S.V."/>
            <person name="Bell S.D."/>
            <person name="Blombach F."/>
            <person name="Kletzin A."/>
            <person name="Kyrpides N."/>
            <person name="Lanz C."/>
            <person name="Plagens A."/>
            <person name="Rampp M."/>
            <person name="Rosinus A."/>
            <person name="von Jan M."/>
            <person name="Makarova K.S."/>
            <person name="Klenk H.P."/>
            <person name="Schuster S.C."/>
            <person name="Hensel R."/>
        </authorList>
    </citation>
    <scope>NUCLEOTIDE SEQUENCE [LARGE SCALE GENOMIC DNA]</scope>
    <source>
        <strain evidence="3">ATCC 35583 / DSM 2078 / JCM 9277 / NBRC 100435 / Kra 1</strain>
    </source>
</reference>
<dbReference type="Proteomes" id="UP000002654">
    <property type="component" value="Chromosome"/>
</dbReference>
<dbReference type="HOGENOM" id="CLU_2044498_0_0_2"/>